<organism evidence="1 2">
    <name type="scientific">Flemingia macrophylla</name>
    <dbReference type="NCBI Taxonomy" id="520843"/>
    <lineage>
        <taxon>Eukaryota</taxon>
        <taxon>Viridiplantae</taxon>
        <taxon>Streptophyta</taxon>
        <taxon>Embryophyta</taxon>
        <taxon>Tracheophyta</taxon>
        <taxon>Spermatophyta</taxon>
        <taxon>Magnoliopsida</taxon>
        <taxon>eudicotyledons</taxon>
        <taxon>Gunneridae</taxon>
        <taxon>Pentapetalae</taxon>
        <taxon>rosids</taxon>
        <taxon>fabids</taxon>
        <taxon>Fabales</taxon>
        <taxon>Fabaceae</taxon>
        <taxon>Papilionoideae</taxon>
        <taxon>50 kb inversion clade</taxon>
        <taxon>NPAAA clade</taxon>
        <taxon>indigoferoid/millettioid clade</taxon>
        <taxon>Phaseoleae</taxon>
        <taxon>Flemingia</taxon>
    </lineage>
</organism>
<sequence length="53" mass="6275">MRSCDNRTPLLGCTFGLIKVTVDGMYTILPINNFDHFYKILESKMVEKDFRRF</sequence>
<comment type="caution">
    <text evidence="1">The sequence shown here is derived from an EMBL/GenBank/DDBJ whole genome shotgun (WGS) entry which is preliminary data.</text>
</comment>
<dbReference type="EMBL" id="JBGMDY010000003">
    <property type="protein sequence ID" value="KAL2339607.1"/>
    <property type="molecule type" value="Genomic_DNA"/>
</dbReference>
<dbReference type="Proteomes" id="UP001603857">
    <property type="component" value="Unassembled WGS sequence"/>
</dbReference>
<proteinExistence type="predicted"/>
<gene>
    <name evidence="1" type="ORF">Fmac_007547</name>
</gene>
<reference evidence="1 2" key="1">
    <citation type="submission" date="2024-08" db="EMBL/GenBank/DDBJ databases">
        <title>Insights into the chromosomal genome structure of Flemingia macrophylla.</title>
        <authorList>
            <person name="Ding Y."/>
            <person name="Zhao Y."/>
            <person name="Bi W."/>
            <person name="Wu M."/>
            <person name="Zhao G."/>
            <person name="Gong Y."/>
            <person name="Li W."/>
            <person name="Zhang P."/>
        </authorList>
    </citation>
    <scope>NUCLEOTIDE SEQUENCE [LARGE SCALE GENOMIC DNA]</scope>
    <source>
        <strain evidence="1">DYQJB</strain>
        <tissue evidence="1">Leaf</tissue>
    </source>
</reference>
<keyword evidence="2" id="KW-1185">Reference proteome</keyword>
<evidence type="ECO:0000313" key="1">
    <source>
        <dbReference type="EMBL" id="KAL2339607.1"/>
    </source>
</evidence>
<accession>A0ABD1MUW5</accession>
<name>A0ABD1MUW5_9FABA</name>
<protein>
    <submittedName>
        <fullName evidence="1">Uncharacterized protein</fullName>
    </submittedName>
</protein>
<dbReference type="AlphaFoldDB" id="A0ABD1MUW5"/>
<evidence type="ECO:0000313" key="2">
    <source>
        <dbReference type="Proteomes" id="UP001603857"/>
    </source>
</evidence>